<evidence type="ECO:0000313" key="5">
    <source>
        <dbReference type="EMBL" id="CAB4198090.1"/>
    </source>
</evidence>
<evidence type="ECO:0000313" key="2">
    <source>
        <dbReference type="EMBL" id="CAB4150082.1"/>
    </source>
</evidence>
<accession>A0A6J5PQU6</accession>
<organism evidence="3">
    <name type="scientific">uncultured Caudovirales phage</name>
    <dbReference type="NCBI Taxonomy" id="2100421"/>
    <lineage>
        <taxon>Viruses</taxon>
        <taxon>Duplodnaviria</taxon>
        <taxon>Heunggongvirae</taxon>
        <taxon>Uroviricota</taxon>
        <taxon>Caudoviricetes</taxon>
        <taxon>Peduoviridae</taxon>
        <taxon>Maltschvirus</taxon>
        <taxon>Maltschvirus maltsch</taxon>
    </lineage>
</organism>
<proteinExistence type="predicted"/>
<dbReference type="EMBL" id="LR796302">
    <property type="protein sequence ID" value="CAB4135348.1"/>
    <property type="molecule type" value="Genomic_DNA"/>
</dbReference>
<dbReference type="EMBL" id="LR797261">
    <property type="protein sequence ID" value="CAB4198090.1"/>
    <property type="molecule type" value="Genomic_DNA"/>
</dbReference>
<reference evidence="3" key="1">
    <citation type="submission" date="2020-05" db="EMBL/GenBank/DDBJ databases">
        <authorList>
            <person name="Chiriac C."/>
            <person name="Salcher M."/>
            <person name="Ghai R."/>
            <person name="Kavagutti S V."/>
        </authorList>
    </citation>
    <scope>NUCLEOTIDE SEQUENCE</scope>
</reference>
<evidence type="ECO:0000313" key="4">
    <source>
        <dbReference type="EMBL" id="CAB4183369.1"/>
    </source>
</evidence>
<name>A0A6J5PQU6_9CAUD</name>
<dbReference type="EMBL" id="LR797373">
    <property type="protein sequence ID" value="CAB4210757.1"/>
    <property type="molecule type" value="Genomic_DNA"/>
</dbReference>
<evidence type="ECO:0000313" key="6">
    <source>
        <dbReference type="EMBL" id="CAB4210757.1"/>
    </source>
</evidence>
<gene>
    <name evidence="4" type="ORF">UFOVP1078_58</name>
    <name evidence="5" type="ORF">UFOVP1317_48</name>
    <name evidence="6" type="ORF">UFOVP1429_43</name>
    <name evidence="1" type="ORF">UFOVP289_6</name>
    <name evidence="2" type="ORF">UFOVP547_41</name>
    <name evidence="3" type="ORF">UFOVP900_28</name>
</gene>
<dbReference type="EMBL" id="LR796533">
    <property type="protein sequence ID" value="CAB4150082.1"/>
    <property type="molecule type" value="Genomic_DNA"/>
</dbReference>
<protein>
    <submittedName>
        <fullName evidence="3">Uncharacterized protein</fullName>
    </submittedName>
</protein>
<evidence type="ECO:0000313" key="1">
    <source>
        <dbReference type="EMBL" id="CAB4135348.1"/>
    </source>
</evidence>
<evidence type="ECO:0000313" key="3">
    <source>
        <dbReference type="EMBL" id="CAB4169914.1"/>
    </source>
</evidence>
<dbReference type="EMBL" id="LR797044">
    <property type="protein sequence ID" value="CAB4183369.1"/>
    <property type="molecule type" value="Genomic_DNA"/>
</dbReference>
<dbReference type="EMBL" id="LR796855">
    <property type="protein sequence ID" value="CAB4169914.1"/>
    <property type="molecule type" value="Genomic_DNA"/>
</dbReference>
<sequence>MAKKNWIAKATKNKGGLHRSLGIPMGTKIPAAKLSAAISKGGKVGKQARLAKTLKGFK</sequence>